<keyword evidence="3 5" id="KW-0408">Iron</keyword>
<dbReference type="PANTHER" id="PTHR10720">
    <property type="entry name" value="HEME OXYGENASE"/>
    <property type="match status" value="1"/>
</dbReference>
<evidence type="ECO:0000256" key="3">
    <source>
        <dbReference type="ARBA" id="ARBA00023004"/>
    </source>
</evidence>
<gene>
    <name evidence="6" type="ORF">HGA03_12110</name>
</gene>
<keyword evidence="7" id="KW-1185">Reference proteome</keyword>
<sequence>MTATTPRPTAEPLSLLLRTGTRDEHQAAESMAFVDRLLAGDLSAAAYTDLAAQLLHVYRALEEAGDALATDPIGGALVFEELRRAPALEHDLAVLAGPGWANRADVLHPHPATAAYVARIRSGGLPGYVAHAYTRYLGDLSGGQVIARMVQRHYGVPDEALSFYRFTGIDRIKPFKDVYRERLDALPLTADQRDAVVAESREAFRANRELFAVLGSAHLA</sequence>
<dbReference type="Proteomes" id="UP000581206">
    <property type="component" value="Unassembled WGS sequence"/>
</dbReference>
<dbReference type="Gene3D" id="1.20.910.10">
    <property type="entry name" value="Heme oxygenase-like"/>
    <property type="match status" value="1"/>
</dbReference>
<dbReference type="InterPro" id="IPR016053">
    <property type="entry name" value="Haem_Oase-like"/>
</dbReference>
<dbReference type="Pfam" id="PF01126">
    <property type="entry name" value="Heme_oxygenase"/>
    <property type="match status" value="1"/>
</dbReference>
<keyword evidence="1 4" id="KW-0349">Heme</keyword>
<evidence type="ECO:0000256" key="5">
    <source>
        <dbReference type="PIRSR" id="PIRSR000343-2"/>
    </source>
</evidence>
<protein>
    <submittedName>
        <fullName evidence="6">Biliverdin-producing heme oxygenase</fullName>
    </submittedName>
</protein>
<dbReference type="InterPro" id="IPR016084">
    <property type="entry name" value="Haem_Oase-like_multi-hlx"/>
</dbReference>
<dbReference type="PIRSF" id="PIRSF000343">
    <property type="entry name" value="Haem_Oase"/>
    <property type="match status" value="1"/>
</dbReference>
<feature type="binding site" evidence="4">
    <location>
        <position position="180"/>
    </location>
    <ligand>
        <name>heme b</name>
        <dbReference type="ChEBI" id="CHEBI:60344"/>
    </ligand>
</feature>
<evidence type="ECO:0000313" key="7">
    <source>
        <dbReference type="Proteomes" id="UP000581206"/>
    </source>
</evidence>
<dbReference type="GO" id="GO:0046872">
    <property type="term" value="F:metal ion binding"/>
    <property type="evidence" value="ECO:0007669"/>
    <property type="project" value="UniProtKB-KW"/>
</dbReference>
<accession>A0A7X6QZS1</accession>
<organism evidence="6 7">
    <name type="scientific">Cellulomonas denverensis</name>
    <dbReference type="NCBI Taxonomy" id="264297"/>
    <lineage>
        <taxon>Bacteria</taxon>
        <taxon>Bacillati</taxon>
        <taxon>Actinomycetota</taxon>
        <taxon>Actinomycetes</taxon>
        <taxon>Micrococcales</taxon>
        <taxon>Cellulomonadaceae</taxon>
        <taxon>Cellulomonas</taxon>
    </lineage>
</organism>
<evidence type="ECO:0000313" key="6">
    <source>
        <dbReference type="EMBL" id="NKY23407.1"/>
    </source>
</evidence>
<dbReference type="GO" id="GO:0004392">
    <property type="term" value="F:heme oxygenase (decyclizing) activity"/>
    <property type="evidence" value="ECO:0007669"/>
    <property type="project" value="InterPro"/>
</dbReference>
<dbReference type="CDD" id="cd19165">
    <property type="entry name" value="HemeO"/>
    <property type="match status" value="1"/>
</dbReference>
<dbReference type="SUPFAM" id="SSF48613">
    <property type="entry name" value="Heme oxygenase-like"/>
    <property type="match status" value="1"/>
</dbReference>
<feature type="binding site" evidence="4">
    <location>
        <position position="18"/>
    </location>
    <ligand>
        <name>heme b</name>
        <dbReference type="ChEBI" id="CHEBI:60344"/>
    </ligand>
</feature>
<reference evidence="6 7" key="1">
    <citation type="submission" date="2020-04" db="EMBL/GenBank/DDBJ databases">
        <title>MicrobeNet Type strains.</title>
        <authorList>
            <person name="Nicholson A.C."/>
        </authorList>
    </citation>
    <scope>NUCLEOTIDE SEQUENCE [LARGE SCALE GENOMIC DNA]</scope>
    <source>
        <strain evidence="6 7">ATCC BAA-788</strain>
    </source>
</reference>
<evidence type="ECO:0000256" key="2">
    <source>
        <dbReference type="ARBA" id="ARBA00022723"/>
    </source>
</evidence>
<dbReference type="GO" id="GO:0006788">
    <property type="term" value="P:heme oxidation"/>
    <property type="evidence" value="ECO:0007669"/>
    <property type="project" value="InterPro"/>
</dbReference>
<proteinExistence type="predicted"/>
<feature type="binding site" description="axial binding residue" evidence="5">
    <location>
        <position position="25"/>
    </location>
    <ligand>
        <name>heme b</name>
        <dbReference type="ChEBI" id="CHEBI:60344"/>
    </ligand>
    <ligandPart>
        <name>Fe</name>
        <dbReference type="ChEBI" id="CHEBI:18248"/>
    </ligandPart>
</feature>
<dbReference type="InterPro" id="IPR002051">
    <property type="entry name" value="Haem_Oase"/>
</dbReference>
<feature type="binding site" evidence="4">
    <location>
        <position position="133"/>
    </location>
    <ligand>
        <name>heme b</name>
        <dbReference type="ChEBI" id="CHEBI:60344"/>
    </ligand>
</feature>
<keyword evidence="2 5" id="KW-0479">Metal-binding</keyword>
<name>A0A7X6QZS1_9CELL</name>
<dbReference type="GO" id="GO:0006979">
    <property type="term" value="P:response to oxidative stress"/>
    <property type="evidence" value="ECO:0007669"/>
    <property type="project" value="TreeGrafter"/>
</dbReference>
<comment type="caution">
    <text evidence="6">The sequence shown here is derived from an EMBL/GenBank/DDBJ whole genome shotgun (WGS) entry which is preliminary data.</text>
</comment>
<dbReference type="GO" id="GO:0020037">
    <property type="term" value="F:heme binding"/>
    <property type="evidence" value="ECO:0007669"/>
    <property type="project" value="TreeGrafter"/>
</dbReference>
<dbReference type="RefSeq" id="WP_168630545.1">
    <property type="nucleotide sequence ID" value="NZ_BONL01000006.1"/>
</dbReference>
<dbReference type="GO" id="GO:0042167">
    <property type="term" value="P:heme catabolic process"/>
    <property type="evidence" value="ECO:0007669"/>
    <property type="project" value="TreeGrafter"/>
</dbReference>
<dbReference type="PRINTS" id="PR00088">
    <property type="entry name" value="HAEMOXYGNASE"/>
</dbReference>
<dbReference type="AlphaFoldDB" id="A0A7X6QZS1"/>
<evidence type="ECO:0000256" key="1">
    <source>
        <dbReference type="ARBA" id="ARBA00022617"/>
    </source>
</evidence>
<evidence type="ECO:0000256" key="4">
    <source>
        <dbReference type="PIRSR" id="PIRSR000343-1"/>
    </source>
</evidence>
<dbReference type="PANTHER" id="PTHR10720:SF0">
    <property type="entry name" value="HEME OXYGENASE"/>
    <property type="match status" value="1"/>
</dbReference>
<dbReference type="EMBL" id="JAAXOX010000006">
    <property type="protein sequence ID" value="NKY23407.1"/>
    <property type="molecule type" value="Genomic_DNA"/>
</dbReference>